<keyword evidence="2" id="KW-0732">Signal</keyword>
<dbReference type="RefSeq" id="WP_047261584.1">
    <property type="nucleotide sequence ID" value="NZ_CP011542.1"/>
</dbReference>
<dbReference type="PATRIC" id="fig|571915.4.peg.1077"/>
<proteinExistence type="inferred from homology"/>
<dbReference type="InterPro" id="IPR007137">
    <property type="entry name" value="DUF348"/>
</dbReference>
<keyword evidence="4" id="KW-1133">Transmembrane helix</keyword>
<dbReference type="GO" id="GO:0016787">
    <property type="term" value="F:hydrolase activity"/>
    <property type="evidence" value="ECO:0007669"/>
    <property type="project" value="UniProtKB-KW"/>
</dbReference>
<keyword evidence="4" id="KW-0812">Transmembrane</keyword>
<dbReference type="KEGG" id="cmv:CMUST_05085"/>
<evidence type="ECO:0000256" key="1">
    <source>
        <dbReference type="ARBA" id="ARBA00010830"/>
    </source>
</evidence>
<dbReference type="EMBL" id="CP011542">
    <property type="protein sequence ID" value="AKK05355.1"/>
    <property type="molecule type" value="Genomic_DNA"/>
</dbReference>
<dbReference type="SUPFAM" id="SSF53955">
    <property type="entry name" value="Lysozyme-like"/>
    <property type="match status" value="1"/>
</dbReference>
<dbReference type="Pfam" id="PF03990">
    <property type="entry name" value="DUF348"/>
    <property type="match status" value="3"/>
</dbReference>
<reference evidence="6 7" key="1">
    <citation type="journal article" date="2015" name="Genome Announc.">
        <title>Complete Genome Sequence of the Type Strain Corynebacterium mustelae DSM 45274, Isolated from Various Tissues of a Male Ferret with Lethal Sepsis.</title>
        <authorList>
            <person name="Ruckert C."/>
            <person name="Eimer J."/>
            <person name="Winkler A."/>
            <person name="Tauch A."/>
        </authorList>
    </citation>
    <scope>NUCLEOTIDE SEQUENCE [LARGE SCALE GENOMIC DNA]</scope>
    <source>
        <strain evidence="6 7">DSM 45274</strain>
    </source>
</reference>
<feature type="transmembrane region" description="Helical" evidence="4">
    <location>
        <begin position="20"/>
        <end position="41"/>
    </location>
</feature>
<keyword evidence="4" id="KW-0472">Membrane</keyword>
<comment type="similarity">
    <text evidence="1">Belongs to the transglycosylase family. Rpf subfamily.</text>
</comment>
<dbReference type="Pfam" id="PF06737">
    <property type="entry name" value="Transglycosylas"/>
    <property type="match status" value="1"/>
</dbReference>
<dbReference type="Proteomes" id="UP000035199">
    <property type="component" value="Chromosome"/>
</dbReference>
<dbReference type="InterPro" id="IPR010618">
    <property type="entry name" value="RPF"/>
</dbReference>
<dbReference type="Pfam" id="PF07501">
    <property type="entry name" value="G5"/>
    <property type="match status" value="1"/>
</dbReference>
<feature type="domain" description="G5" evidence="5">
    <location>
        <begin position="213"/>
        <end position="293"/>
    </location>
</feature>
<name>A0A0G3GXT6_9CORY</name>
<organism evidence="6 7">
    <name type="scientific">Corynebacterium mustelae</name>
    <dbReference type="NCBI Taxonomy" id="571915"/>
    <lineage>
        <taxon>Bacteria</taxon>
        <taxon>Bacillati</taxon>
        <taxon>Actinomycetota</taxon>
        <taxon>Actinomycetes</taxon>
        <taxon>Mycobacteriales</taxon>
        <taxon>Corynebacteriaceae</taxon>
        <taxon>Corynebacterium</taxon>
    </lineage>
</organism>
<gene>
    <name evidence="6" type="ORF">CMUST_05085</name>
</gene>
<evidence type="ECO:0000259" key="5">
    <source>
        <dbReference type="PROSITE" id="PS51109"/>
    </source>
</evidence>
<keyword evidence="3" id="KW-0378">Hydrolase</keyword>
<evidence type="ECO:0000256" key="3">
    <source>
        <dbReference type="ARBA" id="ARBA00022801"/>
    </source>
</evidence>
<dbReference type="InterPro" id="IPR011098">
    <property type="entry name" value="G5_dom"/>
</dbReference>
<dbReference type="SMART" id="SM01208">
    <property type="entry name" value="G5"/>
    <property type="match status" value="1"/>
</dbReference>
<reference evidence="7" key="2">
    <citation type="submission" date="2015-05" db="EMBL/GenBank/DDBJ databases">
        <title>Complete genome sequence of Corynebacterium mustelae DSM 45274, isolated from various tissues of a male ferret with lethal sepsis.</title>
        <authorList>
            <person name="Ruckert C."/>
            <person name="Albersmeier A."/>
            <person name="Winkler A."/>
            <person name="Tauch A."/>
        </authorList>
    </citation>
    <scope>NUCLEOTIDE SEQUENCE [LARGE SCALE GENOMIC DNA]</scope>
    <source>
        <strain evidence="7">DSM 45274</strain>
    </source>
</reference>
<dbReference type="InterPro" id="IPR023346">
    <property type="entry name" value="Lysozyme-like_dom_sf"/>
</dbReference>
<evidence type="ECO:0000256" key="2">
    <source>
        <dbReference type="ARBA" id="ARBA00022729"/>
    </source>
</evidence>
<evidence type="ECO:0000313" key="6">
    <source>
        <dbReference type="EMBL" id="AKK05355.1"/>
    </source>
</evidence>
<dbReference type="CDD" id="cd13925">
    <property type="entry name" value="RPF"/>
    <property type="match status" value="1"/>
</dbReference>
<accession>A0A0G3GXT6</accession>
<sequence>MAIRQKTRINDLNATRSVPLRLATGGMLATLVIGGVTVAAYKKDVVVDLNGEEITLSTLSSDVAGALRDAGIEVQDEDIVSPAPSQKLADASIITVRTLKQVAVVIDGKEEVIRTNAVTVGELVEQMDSIPAALKALGLSAPVDAKLRDSGMSVDVVTPKIVSITDGTKTAHVSLAAATVADVLKERGIKLGAHDKVTPSLESPVGNNERISVDRVTIEEISGVESYEEQPQFVDDPNVLQGIEKVVTEAVAGQRDVTRKITKTNGIETGNEIVAEEILVPAVAATISRGTKVSTAPAIPDGSVWDTLAQCESTGNWSINTGNGFHGGLQFHPQTWTAYGGGEYAPYAYMATREEQIAVAKKVQAAQGWGAWPACTAKMGLR</sequence>
<protein>
    <recommendedName>
        <fullName evidence="5">G5 domain-containing protein</fullName>
    </recommendedName>
</protein>
<dbReference type="STRING" id="571915.CMUST_05085"/>
<dbReference type="OrthoDB" id="1404170at2"/>
<dbReference type="PROSITE" id="PS51109">
    <property type="entry name" value="G5"/>
    <property type="match status" value="1"/>
</dbReference>
<dbReference type="Gene3D" id="2.20.230.10">
    <property type="entry name" value="Resuscitation-promoting factor rpfb"/>
    <property type="match status" value="1"/>
</dbReference>
<dbReference type="Gene3D" id="1.10.530.10">
    <property type="match status" value="1"/>
</dbReference>
<evidence type="ECO:0000256" key="4">
    <source>
        <dbReference type="SAM" id="Phobius"/>
    </source>
</evidence>
<evidence type="ECO:0000313" key="7">
    <source>
        <dbReference type="Proteomes" id="UP000035199"/>
    </source>
</evidence>
<dbReference type="AlphaFoldDB" id="A0A0G3GXT6"/>
<keyword evidence="7" id="KW-1185">Reference proteome</keyword>